<evidence type="ECO:0000313" key="3">
    <source>
        <dbReference type="Proteomes" id="UP000501451"/>
    </source>
</evidence>
<name>A0A6G7KCC3_9LACT</name>
<dbReference type="PANTHER" id="PTHR42831:SF1">
    <property type="entry name" value="FE-S PROTEIN MATURATION AUXILIARY FACTOR YITW"/>
    <property type="match status" value="1"/>
</dbReference>
<protein>
    <submittedName>
        <fullName evidence="2">Metal-sulfur cluster assembly factor</fullName>
    </submittedName>
</protein>
<reference evidence="2 3" key="1">
    <citation type="journal article" date="2017" name="Int. J. Syst. Evol. Microbiol.">
        <title>Jeotgalibaca porci sp. nov. and Jeotgalibaca arthritidis sp. nov., isolated from pigs, and emended description of the genus Jeotgalibaca.</title>
        <authorList>
            <person name="Zamora L."/>
            <person name="Perez-Sancho M."/>
            <person name="Dominguez L."/>
            <person name="Fernandez-Garayzabal J.F."/>
            <person name="Vela A.I."/>
        </authorList>
    </citation>
    <scope>NUCLEOTIDE SEQUENCE [LARGE SCALE GENOMIC DNA]</scope>
    <source>
        <strain evidence="2 3">CECT 9157</strain>
    </source>
</reference>
<evidence type="ECO:0000313" key="2">
    <source>
        <dbReference type="EMBL" id="QII82890.1"/>
    </source>
</evidence>
<dbReference type="InterPro" id="IPR002744">
    <property type="entry name" value="MIP18-like"/>
</dbReference>
<dbReference type="Proteomes" id="UP000501451">
    <property type="component" value="Chromosome"/>
</dbReference>
<dbReference type="InterPro" id="IPR034904">
    <property type="entry name" value="FSCA_dom_sf"/>
</dbReference>
<accession>A0A6G7KCC3</accession>
<dbReference type="SUPFAM" id="SSF117916">
    <property type="entry name" value="Fe-S cluster assembly (FSCA) domain-like"/>
    <property type="match status" value="1"/>
</dbReference>
<dbReference type="PANTHER" id="PTHR42831">
    <property type="entry name" value="FE-S PROTEIN MATURATION AUXILIARY FACTOR YITW"/>
    <property type="match status" value="1"/>
</dbReference>
<feature type="domain" description="MIP18 family-like" evidence="1">
    <location>
        <begin position="16"/>
        <end position="87"/>
    </location>
</feature>
<keyword evidence="3" id="KW-1185">Reference proteome</keyword>
<organism evidence="2 3">
    <name type="scientific">Jeotgalibaca arthritidis</name>
    <dbReference type="NCBI Taxonomy" id="1868794"/>
    <lineage>
        <taxon>Bacteria</taxon>
        <taxon>Bacillati</taxon>
        <taxon>Bacillota</taxon>
        <taxon>Bacilli</taxon>
        <taxon>Lactobacillales</taxon>
        <taxon>Carnobacteriaceae</taxon>
        <taxon>Jeotgalibaca</taxon>
    </lineage>
</organism>
<dbReference type="RefSeq" id="WP_076766114.1">
    <property type="nucleotide sequence ID" value="NZ_CP049740.1"/>
</dbReference>
<evidence type="ECO:0000259" key="1">
    <source>
        <dbReference type="Pfam" id="PF01883"/>
    </source>
</evidence>
<dbReference type="Pfam" id="PF01883">
    <property type="entry name" value="FeS_assembly_P"/>
    <property type="match status" value="1"/>
</dbReference>
<sequence>MPELITMNERAQERSDEIIKKLENIFDPEIGLDIYNLGLVYDIQLSEDGLCEVTTTFTGIGCDCIESVPGEIKEGLLQIDGITAVDVKIVWSPAWKMTRISRFGRIALGINPG</sequence>
<dbReference type="Gene3D" id="3.30.300.130">
    <property type="entry name" value="Fe-S cluster assembly (FSCA)"/>
    <property type="match status" value="1"/>
</dbReference>
<proteinExistence type="predicted"/>
<dbReference type="InterPro" id="IPR052339">
    <property type="entry name" value="Fe-S_Maturation_MIP18"/>
</dbReference>
<dbReference type="AlphaFoldDB" id="A0A6G7KCC3"/>
<dbReference type="EMBL" id="CP049740">
    <property type="protein sequence ID" value="QII82890.1"/>
    <property type="molecule type" value="Genomic_DNA"/>
</dbReference>
<dbReference type="KEGG" id="jar:G7057_10845"/>
<gene>
    <name evidence="2" type="ORF">G7057_10845</name>
</gene>